<dbReference type="PANTHER" id="PTHR21146:SF0">
    <property type="entry name" value="BLOC-1-RELATED COMPLEX SUBUNIT 8"/>
    <property type="match status" value="1"/>
</dbReference>
<comment type="caution">
    <text evidence="6">The sequence shown here is derived from an EMBL/GenBank/DDBJ whole genome shotgun (WGS) entry which is preliminary data.</text>
</comment>
<gene>
    <name evidence="6" type="ORF">CDAUBV1_LOCUS31</name>
</gene>
<dbReference type="GO" id="GO:0099078">
    <property type="term" value="C:BORC complex"/>
    <property type="evidence" value="ECO:0007669"/>
    <property type="project" value="TreeGrafter"/>
</dbReference>
<keyword evidence="3" id="KW-0472">Membrane</keyword>
<evidence type="ECO:0000313" key="7">
    <source>
        <dbReference type="Proteomes" id="UP001497525"/>
    </source>
</evidence>
<feature type="compositionally biased region" description="Polar residues" evidence="5">
    <location>
        <begin position="144"/>
        <end position="158"/>
    </location>
</feature>
<dbReference type="GO" id="GO:0005765">
    <property type="term" value="C:lysosomal membrane"/>
    <property type="evidence" value="ECO:0007669"/>
    <property type="project" value="UniProtKB-SubCell"/>
</dbReference>
<evidence type="ECO:0000256" key="4">
    <source>
        <dbReference type="ARBA" id="ARBA00023228"/>
    </source>
</evidence>
<dbReference type="Proteomes" id="UP001497525">
    <property type="component" value="Unassembled WGS sequence"/>
</dbReference>
<evidence type="ECO:0000256" key="1">
    <source>
        <dbReference type="ARBA" id="ARBA00004656"/>
    </source>
</evidence>
<protein>
    <recommendedName>
        <fullName evidence="8">BLOC-1-related complex subunit 8</fullName>
    </recommendedName>
</protein>
<evidence type="ECO:0000256" key="5">
    <source>
        <dbReference type="SAM" id="MobiDB-lite"/>
    </source>
</evidence>
<feature type="compositionally biased region" description="Polar residues" evidence="5">
    <location>
        <begin position="216"/>
        <end position="241"/>
    </location>
</feature>
<proteinExistence type="inferred from homology"/>
<comment type="similarity">
    <text evidence="2">Belongs to the BORCS8 family.</text>
</comment>
<dbReference type="EMBL" id="CAXLJL010000001">
    <property type="protein sequence ID" value="CAL5129162.1"/>
    <property type="molecule type" value="Genomic_DNA"/>
</dbReference>
<organism evidence="6 7">
    <name type="scientific">Calicophoron daubneyi</name>
    <name type="common">Rumen fluke</name>
    <name type="synonym">Paramphistomum daubneyi</name>
    <dbReference type="NCBI Taxonomy" id="300641"/>
    <lineage>
        <taxon>Eukaryota</taxon>
        <taxon>Metazoa</taxon>
        <taxon>Spiralia</taxon>
        <taxon>Lophotrochozoa</taxon>
        <taxon>Platyhelminthes</taxon>
        <taxon>Trematoda</taxon>
        <taxon>Digenea</taxon>
        <taxon>Plagiorchiida</taxon>
        <taxon>Pronocephalata</taxon>
        <taxon>Paramphistomoidea</taxon>
        <taxon>Paramphistomidae</taxon>
        <taxon>Calicophoron</taxon>
    </lineage>
</organism>
<comment type="subcellular location">
    <subcellularLocation>
        <location evidence="1">Lysosome membrane</location>
    </subcellularLocation>
</comment>
<sequence>MNFLRNRKDSERPLSVTSSTVDSKCQKVCDDLTDSFITLANEPSLAYFRLQEHIRKTTPALLAERAKISRLQNDLQGRCFDVDYAIEAVNSMARATPHMSRLNELLKSCLSTKLQLDYAQKQNADFEMGIDMATLVPDEGECPPSTSGKKLQSESNPRSPALTDTAPRLGSFTSSVSNAAVEMRHQAISLTKRALLTRSVEVSSSGNIGSSFASNLLGSPSQNAGSVSSLPEHSAARSQENMLGKTTFDASDGSVKEAP</sequence>
<evidence type="ECO:0000256" key="2">
    <source>
        <dbReference type="ARBA" id="ARBA00010463"/>
    </source>
</evidence>
<accession>A0AAV2SVJ3</accession>
<dbReference type="PANTHER" id="PTHR21146">
    <property type="entry name" value="MEF2B PROTEIN"/>
    <property type="match status" value="1"/>
</dbReference>
<evidence type="ECO:0008006" key="8">
    <source>
        <dbReference type="Google" id="ProtNLM"/>
    </source>
</evidence>
<evidence type="ECO:0000256" key="3">
    <source>
        <dbReference type="ARBA" id="ARBA00023136"/>
    </source>
</evidence>
<keyword evidence="4" id="KW-0458">Lysosome</keyword>
<reference evidence="6" key="1">
    <citation type="submission" date="2024-06" db="EMBL/GenBank/DDBJ databases">
        <authorList>
            <person name="Liu X."/>
            <person name="Lenzi L."/>
            <person name="Haldenby T S."/>
            <person name="Uol C."/>
        </authorList>
    </citation>
    <scope>NUCLEOTIDE SEQUENCE</scope>
</reference>
<dbReference type="InterPro" id="IPR019320">
    <property type="entry name" value="BORCS8"/>
</dbReference>
<feature type="region of interest" description="Disordered" evidence="5">
    <location>
        <begin position="211"/>
        <end position="259"/>
    </location>
</feature>
<feature type="region of interest" description="Disordered" evidence="5">
    <location>
        <begin position="135"/>
        <end position="169"/>
    </location>
</feature>
<dbReference type="Pfam" id="PF10167">
    <property type="entry name" value="BORCS8"/>
    <property type="match status" value="1"/>
</dbReference>
<dbReference type="AlphaFoldDB" id="A0AAV2SVJ3"/>
<evidence type="ECO:0000313" key="6">
    <source>
        <dbReference type="EMBL" id="CAL5129162.1"/>
    </source>
</evidence>
<name>A0AAV2SVJ3_CALDB</name>